<feature type="signal peptide" evidence="1">
    <location>
        <begin position="1"/>
        <end position="18"/>
    </location>
</feature>
<name>A0ABM7XBE6_9BACT</name>
<evidence type="ECO:0000256" key="1">
    <source>
        <dbReference type="SAM" id="SignalP"/>
    </source>
</evidence>
<proteinExistence type="predicted"/>
<dbReference type="CDD" id="cd16329">
    <property type="entry name" value="LolA_like"/>
    <property type="match status" value="1"/>
</dbReference>
<keyword evidence="4" id="KW-1185">Reference proteome</keyword>
<keyword evidence="1" id="KW-0732">Signal</keyword>
<dbReference type="EMBL" id="AP025592">
    <property type="protein sequence ID" value="BDG09186.1"/>
    <property type="molecule type" value="Genomic_DNA"/>
</dbReference>
<evidence type="ECO:0000313" key="3">
    <source>
        <dbReference type="EMBL" id="BDG09186.1"/>
    </source>
</evidence>
<protein>
    <submittedName>
        <fullName evidence="3">Outer membrane lipoprotein-sorting protein</fullName>
    </submittedName>
</protein>
<dbReference type="Pfam" id="PF17131">
    <property type="entry name" value="LolA_like"/>
    <property type="match status" value="1"/>
</dbReference>
<dbReference type="Proteomes" id="UP001162734">
    <property type="component" value="Chromosome"/>
</dbReference>
<gene>
    <name evidence="3" type="ORF">AMPC_22990</name>
</gene>
<organism evidence="3 4">
    <name type="scientific">Anaeromyxobacter paludicola</name>
    <dbReference type="NCBI Taxonomy" id="2918171"/>
    <lineage>
        <taxon>Bacteria</taxon>
        <taxon>Pseudomonadati</taxon>
        <taxon>Myxococcota</taxon>
        <taxon>Myxococcia</taxon>
        <taxon>Myxococcales</taxon>
        <taxon>Cystobacterineae</taxon>
        <taxon>Anaeromyxobacteraceae</taxon>
        <taxon>Anaeromyxobacter</taxon>
    </lineage>
</organism>
<keyword evidence="3" id="KW-0449">Lipoprotein</keyword>
<dbReference type="InterPro" id="IPR033399">
    <property type="entry name" value="TP_0789-like"/>
</dbReference>
<accession>A0ABM7XBE6</accession>
<sequence length="254" mass="29928">MTRILLALFLLAPLPARALTPDEVKRVVQTVDERQRNAGDWRSLCYMEAKEKDKTDVVYELTVFRRSADQKFMILFDKPRSEQGKGYLRIEKNLWFYDPAVGRWERRTERERIGGTDTRRGDLDESRLAEEYDAKWEGDARLGAYQVHRLLLTVKPGVDVAFPQIRLWVDEATHNVLKRQELALSGKLMRTSLYPRWKKLHSESKKGDVWFPEEMRFYDEIEKANQTLILIKSVDLRPLDPNLFTKAWLEAKSR</sequence>
<dbReference type="RefSeq" id="WP_248340914.1">
    <property type="nucleotide sequence ID" value="NZ_AP025592.1"/>
</dbReference>
<dbReference type="Gene3D" id="2.50.20.10">
    <property type="entry name" value="Lipoprotein localisation LolA/LolB/LppX"/>
    <property type="match status" value="1"/>
</dbReference>
<feature type="chain" id="PRO_5047320671" evidence="1">
    <location>
        <begin position="19"/>
        <end position="254"/>
    </location>
</feature>
<evidence type="ECO:0000259" key="2">
    <source>
        <dbReference type="Pfam" id="PF17131"/>
    </source>
</evidence>
<reference evidence="4" key="1">
    <citation type="journal article" date="2022" name="Int. J. Syst. Evol. Microbiol.">
        <title>Anaeromyxobacter oryzae sp. nov., Anaeromyxobacter diazotrophicus sp. nov. and Anaeromyxobacter paludicola sp. nov., isolated from paddy soils.</title>
        <authorList>
            <person name="Itoh H."/>
            <person name="Xu Z."/>
            <person name="Mise K."/>
            <person name="Masuda Y."/>
            <person name="Ushijima N."/>
            <person name="Hayakawa C."/>
            <person name="Shiratori Y."/>
            <person name="Senoo K."/>
        </authorList>
    </citation>
    <scope>NUCLEOTIDE SEQUENCE [LARGE SCALE GENOMIC DNA]</scope>
    <source>
        <strain evidence="4">Red630</strain>
    </source>
</reference>
<feature type="domain" description="Uncharacterized protein TP-0789" evidence="2">
    <location>
        <begin position="69"/>
        <end position="250"/>
    </location>
</feature>
<evidence type="ECO:0000313" key="4">
    <source>
        <dbReference type="Proteomes" id="UP001162734"/>
    </source>
</evidence>